<dbReference type="Gene3D" id="3.30.160.60">
    <property type="entry name" value="Classic Zinc Finger"/>
    <property type="match status" value="3"/>
</dbReference>
<dbReference type="PANTHER" id="PTHR24409:SF295">
    <property type="entry name" value="AZ2-RELATED"/>
    <property type="match status" value="1"/>
</dbReference>
<dbReference type="OrthoDB" id="6077919at2759"/>
<sequence>MKLRNRKERVSDDIKKEDYKPDLALIDASSSTFHVSSFGSPNIKQEDTKNNSSLLQQDDKFEGKDYHYRCDVCSNKMPNFKSVIEHRNSVHKTNQTRSSLLKDINTEPDIHDPNFYCKSCKVNYKCRNTYRNHLRKVHFMALKKIPSRKIPKNNITPDPDDPNMYCRACDYIYSTKPVYKYHCRYAHGITSCKIAIRRSTLGGVTDSYCKLCDVRLASKLSYRKHLFAIHKLDWRLTGEQKPKNIVPDVDDLDFYCCVCETKSLSKWNFKVHLMAVHAIYQSAPKKTSLDPYADDPNNNCRACQKSYNTKSAYRVHLRAVHQISLPPLKGNVDSEKLPDPNDPRYYCNVCKKSCMTQKRYRNHCRFFHFMVLPSRSISNPNALIDINHPEHYCAQCERCYSGKHSFKTHLNRVHSIW</sequence>
<evidence type="ECO:0000259" key="6">
    <source>
        <dbReference type="PROSITE" id="PS50157"/>
    </source>
</evidence>
<dbReference type="OMA" id="SCKIAIR"/>
<dbReference type="GO" id="GO:0005634">
    <property type="term" value="C:nucleus"/>
    <property type="evidence" value="ECO:0007669"/>
    <property type="project" value="TreeGrafter"/>
</dbReference>
<keyword evidence="1" id="KW-0479">Metal-binding</keyword>
<dbReference type="Proteomes" id="UP000014254">
    <property type="component" value="Unassembled WGS sequence"/>
</dbReference>
<keyword evidence="4" id="KW-0862">Zinc</keyword>
<dbReference type="GO" id="GO:0000981">
    <property type="term" value="F:DNA-binding transcription factor activity, RNA polymerase II-specific"/>
    <property type="evidence" value="ECO:0007669"/>
    <property type="project" value="TreeGrafter"/>
</dbReference>
<dbReference type="PROSITE" id="PS50157">
    <property type="entry name" value="ZINC_FINGER_C2H2_2"/>
    <property type="match status" value="1"/>
</dbReference>
<proteinExistence type="predicted"/>
<feature type="domain" description="C2H2-type" evidence="6">
    <location>
        <begin position="298"/>
        <end position="326"/>
    </location>
</feature>
<dbReference type="AlphaFoldDB" id="S2J6E8"/>
<dbReference type="EMBL" id="KE124005">
    <property type="protein sequence ID" value="EPB85726.1"/>
    <property type="molecule type" value="Genomic_DNA"/>
</dbReference>
<name>S2J6E8_MUCC1</name>
<evidence type="ECO:0000256" key="4">
    <source>
        <dbReference type="ARBA" id="ARBA00022833"/>
    </source>
</evidence>
<dbReference type="InParanoid" id="S2J6E8"/>
<dbReference type="VEuPathDB" id="FungiDB:HMPREF1544_07477"/>
<organism evidence="7 8">
    <name type="scientific">Mucor circinelloides f. circinelloides (strain 1006PhL)</name>
    <name type="common">Mucormycosis agent</name>
    <name type="synonym">Calyptromyces circinelloides</name>
    <dbReference type="NCBI Taxonomy" id="1220926"/>
    <lineage>
        <taxon>Eukaryota</taxon>
        <taxon>Fungi</taxon>
        <taxon>Fungi incertae sedis</taxon>
        <taxon>Mucoromycota</taxon>
        <taxon>Mucoromycotina</taxon>
        <taxon>Mucoromycetes</taxon>
        <taxon>Mucorales</taxon>
        <taxon>Mucorineae</taxon>
        <taxon>Mucoraceae</taxon>
        <taxon>Mucor</taxon>
    </lineage>
</organism>
<dbReference type="PROSITE" id="PS00028">
    <property type="entry name" value="ZINC_FINGER_C2H2_1"/>
    <property type="match status" value="5"/>
</dbReference>
<dbReference type="SMART" id="SM00355">
    <property type="entry name" value="ZnF_C2H2"/>
    <property type="match status" value="8"/>
</dbReference>
<keyword evidence="8" id="KW-1185">Reference proteome</keyword>
<evidence type="ECO:0000256" key="5">
    <source>
        <dbReference type="PROSITE-ProRule" id="PRU00042"/>
    </source>
</evidence>
<keyword evidence="2" id="KW-0677">Repeat</keyword>
<evidence type="ECO:0000313" key="8">
    <source>
        <dbReference type="Proteomes" id="UP000014254"/>
    </source>
</evidence>
<accession>S2J6E8</accession>
<dbReference type="Pfam" id="PF12874">
    <property type="entry name" value="zf-met"/>
    <property type="match status" value="3"/>
</dbReference>
<gene>
    <name evidence="7" type="ORF">HMPREF1544_07477</name>
</gene>
<keyword evidence="3 5" id="KW-0863">Zinc-finger</keyword>
<protein>
    <recommendedName>
        <fullName evidence="6">C2H2-type domain-containing protein</fullName>
    </recommendedName>
</protein>
<evidence type="ECO:0000256" key="3">
    <source>
        <dbReference type="ARBA" id="ARBA00022771"/>
    </source>
</evidence>
<evidence type="ECO:0000313" key="7">
    <source>
        <dbReference type="EMBL" id="EPB85726.1"/>
    </source>
</evidence>
<reference evidence="8" key="1">
    <citation type="submission" date="2013-05" db="EMBL/GenBank/DDBJ databases">
        <title>The Genome sequence of Mucor circinelloides f. circinelloides 1006PhL.</title>
        <authorList>
            <consortium name="The Broad Institute Genomics Platform"/>
            <person name="Cuomo C."/>
            <person name="Earl A."/>
            <person name="Findley K."/>
            <person name="Lee S.C."/>
            <person name="Walker B."/>
            <person name="Young S."/>
            <person name="Zeng Q."/>
            <person name="Gargeya S."/>
            <person name="Fitzgerald M."/>
            <person name="Haas B."/>
            <person name="Abouelleil A."/>
            <person name="Allen A.W."/>
            <person name="Alvarado L."/>
            <person name="Arachchi H.M."/>
            <person name="Berlin A.M."/>
            <person name="Chapman S.B."/>
            <person name="Gainer-Dewar J."/>
            <person name="Goldberg J."/>
            <person name="Griggs A."/>
            <person name="Gujja S."/>
            <person name="Hansen M."/>
            <person name="Howarth C."/>
            <person name="Imamovic A."/>
            <person name="Ireland A."/>
            <person name="Larimer J."/>
            <person name="McCowan C."/>
            <person name="Murphy C."/>
            <person name="Pearson M."/>
            <person name="Poon T.W."/>
            <person name="Priest M."/>
            <person name="Roberts A."/>
            <person name="Saif S."/>
            <person name="Shea T."/>
            <person name="Sisk P."/>
            <person name="Sykes S."/>
            <person name="Wortman J."/>
            <person name="Nusbaum C."/>
            <person name="Birren B."/>
        </authorList>
    </citation>
    <scope>NUCLEOTIDE SEQUENCE [LARGE SCALE GENOMIC DNA]</scope>
    <source>
        <strain evidence="8">1006PhL</strain>
    </source>
</reference>
<dbReference type="InterPro" id="IPR013087">
    <property type="entry name" value="Znf_C2H2_type"/>
</dbReference>
<dbReference type="eggNOG" id="ENOG502RMF7">
    <property type="taxonomic scope" value="Eukaryota"/>
</dbReference>
<dbReference type="GO" id="GO:0008270">
    <property type="term" value="F:zinc ion binding"/>
    <property type="evidence" value="ECO:0007669"/>
    <property type="project" value="UniProtKB-KW"/>
</dbReference>
<evidence type="ECO:0000256" key="2">
    <source>
        <dbReference type="ARBA" id="ARBA00022737"/>
    </source>
</evidence>
<dbReference type="PANTHER" id="PTHR24409">
    <property type="entry name" value="ZINC FINGER PROTEIN 142"/>
    <property type="match status" value="1"/>
</dbReference>
<dbReference type="GO" id="GO:0000977">
    <property type="term" value="F:RNA polymerase II transcription regulatory region sequence-specific DNA binding"/>
    <property type="evidence" value="ECO:0007669"/>
    <property type="project" value="TreeGrafter"/>
</dbReference>
<dbReference type="STRING" id="1220926.S2J6E8"/>
<evidence type="ECO:0000256" key="1">
    <source>
        <dbReference type="ARBA" id="ARBA00022723"/>
    </source>
</evidence>